<reference evidence="2" key="1">
    <citation type="submission" date="2022-10" db="EMBL/GenBank/DDBJ databases">
        <title>Fusarium specimens isolated from Avocado Roots.</title>
        <authorList>
            <person name="Stajich J."/>
            <person name="Roper C."/>
            <person name="Heimlech-Rivalta G."/>
        </authorList>
    </citation>
    <scope>NUCLEOTIDE SEQUENCE</scope>
    <source>
        <strain evidence="2">CF00143</strain>
    </source>
</reference>
<keyword evidence="1" id="KW-0472">Membrane</keyword>
<protein>
    <submittedName>
        <fullName evidence="2">Uncharacterized protein</fullName>
    </submittedName>
</protein>
<feature type="transmembrane region" description="Helical" evidence="1">
    <location>
        <begin position="272"/>
        <end position="288"/>
    </location>
</feature>
<feature type="transmembrane region" description="Helical" evidence="1">
    <location>
        <begin position="58"/>
        <end position="84"/>
    </location>
</feature>
<keyword evidence="3" id="KW-1185">Reference proteome</keyword>
<sequence>MENNALAPSQPSRVTSQLRVNGEDGAIDDLHSPLIQTATPRAGYRTHNPTISRMLPQAYLYLAWVELISTLLFLCIALVAYVCLVNSLVESFARAFVFYLLIIYTLLALPVASMLIKSMYGCDDFVYREQQQKGLWWTGVLPTGSPVCNQRLEEKQHILLDKEYYGAQFDRVVIRNASIFVPLEFNQTWFLEIDNNADICYQGFEGNQDLYGLGVRGCIYLQWIAALITNNFLPATRQVSRGAWLTFSTAMCILAFVASTADYCVFSIEMEILYWLYWGGFVCVYASAPSQTEPLEQARCVGLDWNSMIRYTLHILMACHGLWYSFCGYDQVFARMPCGTYHFMFAKLLDPSNAYSYTRDVLSAVFSIIGTLLLAGIPVAIVFIAAELKAPIKHSTVYRMLFRSGTRQSLEEEWQRLTGSNERISNGNGRERHAASLLLRMRDAFFGEALAMNDYVRHLVGLPEPRQGGLRLLTHEDVRQRRWVTACHLHMLCHSSS</sequence>
<dbReference type="Proteomes" id="UP001152130">
    <property type="component" value="Unassembled WGS sequence"/>
</dbReference>
<proteinExistence type="predicted"/>
<organism evidence="2 3">
    <name type="scientific">Fusarium irregulare</name>
    <dbReference type="NCBI Taxonomy" id="2494466"/>
    <lineage>
        <taxon>Eukaryota</taxon>
        <taxon>Fungi</taxon>
        <taxon>Dikarya</taxon>
        <taxon>Ascomycota</taxon>
        <taxon>Pezizomycotina</taxon>
        <taxon>Sordariomycetes</taxon>
        <taxon>Hypocreomycetidae</taxon>
        <taxon>Hypocreales</taxon>
        <taxon>Nectriaceae</taxon>
        <taxon>Fusarium</taxon>
        <taxon>Fusarium incarnatum-equiseti species complex</taxon>
    </lineage>
</organism>
<accession>A0A9W8U6D0</accession>
<keyword evidence="1" id="KW-0812">Transmembrane</keyword>
<name>A0A9W8U6D0_9HYPO</name>
<dbReference type="AlphaFoldDB" id="A0A9W8U6D0"/>
<dbReference type="OrthoDB" id="3945378at2759"/>
<feature type="transmembrane region" description="Helical" evidence="1">
    <location>
        <begin position="96"/>
        <end position="116"/>
    </location>
</feature>
<comment type="caution">
    <text evidence="2">The sequence shown here is derived from an EMBL/GenBank/DDBJ whole genome shotgun (WGS) entry which is preliminary data.</text>
</comment>
<feature type="transmembrane region" description="Helical" evidence="1">
    <location>
        <begin position="308"/>
        <end position="326"/>
    </location>
</feature>
<dbReference type="EMBL" id="JAPDHF010000020">
    <property type="protein sequence ID" value="KAJ4006118.1"/>
    <property type="molecule type" value="Genomic_DNA"/>
</dbReference>
<feature type="transmembrane region" description="Helical" evidence="1">
    <location>
        <begin position="361"/>
        <end position="386"/>
    </location>
</feature>
<evidence type="ECO:0000313" key="2">
    <source>
        <dbReference type="EMBL" id="KAJ4006118.1"/>
    </source>
</evidence>
<evidence type="ECO:0000256" key="1">
    <source>
        <dbReference type="SAM" id="Phobius"/>
    </source>
</evidence>
<feature type="transmembrane region" description="Helical" evidence="1">
    <location>
        <begin position="245"/>
        <end position="266"/>
    </location>
</feature>
<gene>
    <name evidence="2" type="ORF">NW766_010947</name>
</gene>
<feature type="transmembrane region" description="Helical" evidence="1">
    <location>
        <begin position="213"/>
        <end position="233"/>
    </location>
</feature>
<keyword evidence="1" id="KW-1133">Transmembrane helix</keyword>
<evidence type="ECO:0000313" key="3">
    <source>
        <dbReference type="Proteomes" id="UP001152130"/>
    </source>
</evidence>